<evidence type="ECO:0000256" key="1">
    <source>
        <dbReference type="ARBA" id="ARBA00004123"/>
    </source>
</evidence>
<keyword evidence="3" id="KW-0238">DNA-binding</keyword>
<dbReference type="RefSeq" id="XP_066077589.1">
    <property type="nucleotide sequence ID" value="XM_066221492.1"/>
</dbReference>
<name>A0AAX4JZF7_9TREE</name>
<dbReference type="Gene3D" id="4.10.240.10">
    <property type="entry name" value="Zn(2)-C6 fungal-type DNA-binding domain"/>
    <property type="match status" value="1"/>
</dbReference>
<evidence type="ECO:0000256" key="3">
    <source>
        <dbReference type="ARBA" id="ARBA00023125"/>
    </source>
</evidence>
<keyword evidence="2" id="KW-0479">Metal-binding</keyword>
<dbReference type="PANTHER" id="PTHR46910:SF3">
    <property type="entry name" value="HALOTOLERANCE PROTEIN 9-RELATED"/>
    <property type="match status" value="1"/>
</dbReference>
<evidence type="ECO:0000259" key="6">
    <source>
        <dbReference type="PROSITE" id="PS50048"/>
    </source>
</evidence>
<dbReference type="InterPro" id="IPR050987">
    <property type="entry name" value="AtrR-like"/>
</dbReference>
<dbReference type="PANTHER" id="PTHR46910">
    <property type="entry name" value="TRANSCRIPTION FACTOR PDR1"/>
    <property type="match status" value="1"/>
</dbReference>
<dbReference type="Proteomes" id="UP001355207">
    <property type="component" value="Chromosome 7"/>
</dbReference>
<dbReference type="EMBL" id="CP144104">
    <property type="protein sequence ID" value="WWC90826.1"/>
    <property type="molecule type" value="Genomic_DNA"/>
</dbReference>
<reference evidence="7 8" key="1">
    <citation type="submission" date="2024-01" db="EMBL/GenBank/DDBJ databases">
        <title>Comparative genomics of Cryptococcus and Kwoniella reveals pathogenesis evolution and contrasting modes of karyotype evolution via chromosome fusion or intercentromeric recombination.</title>
        <authorList>
            <person name="Coelho M.A."/>
            <person name="David-Palma M."/>
            <person name="Shea T."/>
            <person name="Bowers K."/>
            <person name="McGinley-Smith S."/>
            <person name="Mohammad A.W."/>
            <person name="Gnirke A."/>
            <person name="Yurkov A.M."/>
            <person name="Nowrousian M."/>
            <person name="Sun S."/>
            <person name="Cuomo C.A."/>
            <person name="Heitman J."/>
        </authorList>
    </citation>
    <scope>NUCLEOTIDE SEQUENCE [LARGE SCALE GENOMIC DNA]</scope>
    <source>
        <strain evidence="7 8">CBS 6074</strain>
    </source>
</reference>
<dbReference type="GO" id="GO:0000981">
    <property type="term" value="F:DNA-binding transcription factor activity, RNA polymerase II-specific"/>
    <property type="evidence" value="ECO:0007669"/>
    <property type="project" value="InterPro"/>
</dbReference>
<dbReference type="SMART" id="SM00066">
    <property type="entry name" value="GAL4"/>
    <property type="match status" value="1"/>
</dbReference>
<dbReference type="GO" id="GO:0003677">
    <property type="term" value="F:DNA binding"/>
    <property type="evidence" value="ECO:0007669"/>
    <property type="project" value="UniProtKB-KW"/>
</dbReference>
<dbReference type="PROSITE" id="PS00463">
    <property type="entry name" value="ZN2_CY6_FUNGAL_1"/>
    <property type="match status" value="1"/>
</dbReference>
<protein>
    <recommendedName>
        <fullName evidence="6">Zn(2)-C6 fungal-type domain-containing protein</fullName>
    </recommendedName>
</protein>
<keyword evidence="8" id="KW-1185">Reference proteome</keyword>
<dbReference type="GO" id="GO:0005634">
    <property type="term" value="C:nucleus"/>
    <property type="evidence" value="ECO:0007669"/>
    <property type="project" value="UniProtKB-SubCell"/>
</dbReference>
<dbReference type="PROSITE" id="PS50048">
    <property type="entry name" value="ZN2_CY6_FUNGAL_2"/>
    <property type="match status" value="1"/>
</dbReference>
<dbReference type="CDD" id="cd00067">
    <property type="entry name" value="GAL4"/>
    <property type="match status" value="1"/>
</dbReference>
<organism evidence="7 8">
    <name type="scientific">Kwoniella dendrophila CBS 6074</name>
    <dbReference type="NCBI Taxonomy" id="1295534"/>
    <lineage>
        <taxon>Eukaryota</taxon>
        <taxon>Fungi</taxon>
        <taxon>Dikarya</taxon>
        <taxon>Basidiomycota</taxon>
        <taxon>Agaricomycotina</taxon>
        <taxon>Tremellomycetes</taxon>
        <taxon>Tremellales</taxon>
        <taxon>Cryptococcaceae</taxon>
        <taxon>Kwoniella</taxon>
    </lineage>
</organism>
<gene>
    <name evidence="7" type="ORF">L201_005763</name>
</gene>
<dbReference type="InterPro" id="IPR001138">
    <property type="entry name" value="Zn2Cys6_DnaBD"/>
</dbReference>
<feature type="domain" description="Zn(2)-C6 fungal-type" evidence="6">
    <location>
        <begin position="161"/>
        <end position="192"/>
    </location>
</feature>
<dbReference type="InterPro" id="IPR036864">
    <property type="entry name" value="Zn2-C6_fun-type_DNA-bd_sf"/>
</dbReference>
<feature type="compositionally biased region" description="Polar residues" evidence="5">
    <location>
        <begin position="355"/>
        <end position="373"/>
    </location>
</feature>
<dbReference type="GO" id="GO:0008270">
    <property type="term" value="F:zinc ion binding"/>
    <property type="evidence" value="ECO:0007669"/>
    <property type="project" value="InterPro"/>
</dbReference>
<dbReference type="GeneID" id="91096433"/>
<dbReference type="SUPFAM" id="SSF57701">
    <property type="entry name" value="Zn2/Cys6 DNA-binding domain"/>
    <property type="match status" value="1"/>
</dbReference>
<accession>A0AAX4JZF7</accession>
<evidence type="ECO:0000313" key="7">
    <source>
        <dbReference type="EMBL" id="WWC90826.1"/>
    </source>
</evidence>
<comment type="subcellular location">
    <subcellularLocation>
        <location evidence="1">Nucleus</location>
    </subcellularLocation>
</comment>
<proteinExistence type="predicted"/>
<dbReference type="Pfam" id="PF00172">
    <property type="entry name" value="Zn_clus"/>
    <property type="match status" value="1"/>
</dbReference>
<dbReference type="AlphaFoldDB" id="A0AAX4JZF7"/>
<evidence type="ECO:0000256" key="4">
    <source>
        <dbReference type="ARBA" id="ARBA00023242"/>
    </source>
</evidence>
<evidence type="ECO:0000256" key="2">
    <source>
        <dbReference type="ARBA" id="ARBA00022723"/>
    </source>
</evidence>
<feature type="region of interest" description="Disordered" evidence="5">
    <location>
        <begin position="335"/>
        <end position="374"/>
    </location>
</feature>
<keyword evidence="4" id="KW-0539">Nucleus</keyword>
<evidence type="ECO:0000256" key="5">
    <source>
        <dbReference type="SAM" id="MobiDB-lite"/>
    </source>
</evidence>
<sequence>MQESLFPTFPPHPFQSRGSPSLFHTENQYNQAQYRSTLPSFHNLGGNRQSSSQAEIKAIHLPREDSNCRNEYPESNGRSVIPSTTYNNNHLHHPQLIPSSNLHNHIHNGDFGRFSPRTYPTPFSPLLSSNIQSSIQATLPDDDSVRHQGQGRRRRGRLSTACVNCHRRKQRCDGNGSQACGLCVKRGVSCSFRTESDTSYNAYANRYSTSTNYNASRVNPMSTAPLGASLTDSASASNSVSYTLPPIQPSFEHDQEHTSLFEPERERDISRLPPFVEYGHKRYYNYGDYAREPIGESSMNGQVFFSASPTPAYMHNEPGTMIEYKYKYNKVNQHPDSYSDAGEISRNSSSSSSSQAQTNDSYPESSVRSTIPSDTALDRGSYIDDYWKPYAITREAKANLINNSVMASNRRNISISHLIESQEEEEYFHY</sequence>
<evidence type="ECO:0000313" key="8">
    <source>
        <dbReference type="Proteomes" id="UP001355207"/>
    </source>
</evidence>